<comment type="caution">
    <text evidence="7">The sequence shown here is derived from an EMBL/GenBank/DDBJ whole genome shotgun (WGS) entry which is preliminary data.</text>
</comment>
<dbReference type="RefSeq" id="WP_108960517.1">
    <property type="nucleotide sequence ID" value="NZ_BFAZ01000009.1"/>
</dbReference>
<keyword evidence="1 7" id="KW-0436">Ligase</keyword>
<dbReference type="InterPro" id="IPR045864">
    <property type="entry name" value="aa-tRNA-synth_II/BPL/LPL"/>
</dbReference>
<organism evidence="7 8">
    <name type="scientific">Leptospira ellinghausenii</name>
    <dbReference type="NCBI Taxonomy" id="1917822"/>
    <lineage>
        <taxon>Bacteria</taxon>
        <taxon>Pseudomonadati</taxon>
        <taxon>Spirochaetota</taxon>
        <taxon>Spirochaetia</taxon>
        <taxon>Leptospirales</taxon>
        <taxon>Leptospiraceae</taxon>
        <taxon>Leptospira</taxon>
    </lineage>
</organism>
<evidence type="ECO:0000259" key="5">
    <source>
        <dbReference type="Pfam" id="PF02237"/>
    </source>
</evidence>
<reference evidence="8" key="1">
    <citation type="journal article" date="2019" name="Microbiol. Immunol.">
        <title>Molecular and phenotypic characterization of Leptospira johnsonii sp. nov., Leptospira ellinghausenii sp. nov. and Leptospira ryugenii sp. nov. isolated from soil and water in Japan.</title>
        <authorList>
            <person name="Masuzawa T."/>
            <person name="Saito M."/>
            <person name="Nakao R."/>
            <person name="Nikaido Y."/>
            <person name="Matsumoto M."/>
            <person name="Ogawa M."/>
            <person name="Yokoyama M."/>
            <person name="Hidaka Y."/>
            <person name="Tomita J."/>
            <person name="Sakakibara K."/>
            <person name="Suzuki K."/>
            <person name="Yasuda S."/>
            <person name="Sato H."/>
            <person name="Yamaguchi M."/>
            <person name="Yoshida S.I."/>
            <person name="Koizumi N."/>
            <person name="Kawamura Y."/>
        </authorList>
    </citation>
    <scope>NUCLEOTIDE SEQUENCE [LARGE SCALE GENOMIC DNA]</scope>
    <source>
        <strain evidence="8">E18</strain>
    </source>
</reference>
<feature type="domain" description="Biotin protein ligase C-terminal" evidence="5">
    <location>
        <begin position="213"/>
        <end position="238"/>
    </location>
</feature>
<evidence type="ECO:0000313" key="8">
    <source>
        <dbReference type="Proteomes" id="UP000245206"/>
    </source>
</evidence>
<name>A0A2P2DG69_9LEPT</name>
<dbReference type="InterPro" id="IPR003142">
    <property type="entry name" value="BPL_C"/>
</dbReference>
<keyword evidence="2" id="KW-0092">Biotin</keyword>
<dbReference type="EMBL" id="BFAZ01000009">
    <property type="protein sequence ID" value="GBF43619.1"/>
    <property type="molecule type" value="Genomic_DNA"/>
</dbReference>
<gene>
    <name evidence="7" type="primary">birA</name>
    <name evidence="7" type="ORF">LPTSP2_29220</name>
</gene>
<evidence type="ECO:0000256" key="1">
    <source>
        <dbReference type="ARBA" id="ARBA00022598"/>
    </source>
</evidence>
<dbReference type="Pfam" id="PF03099">
    <property type="entry name" value="BPL_LplA_LipB"/>
    <property type="match status" value="1"/>
</dbReference>
<evidence type="ECO:0000313" key="7">
    <source>
        <dbReference type="EMBL" id="GBF43619.1"/>
    </source>
</evidence>
<evidence type="ECO:0000256" key="2">
    <source>
        <dbReference type="ARBA" id="ARBA00023267"/>
    </source>
</evidence>
<dbReference type="GO" id="GO:0004077">
    <property type="term" value="F:biotin--[biotin carboxyl-carrier protein] ligase activity"/>
    <property type="evidence" value="ECO:0007669"/>
    <property type="project" value="UniProtKB-EC"/>
</dbReference>
<dbReference type="OrthoDB" id="9807064at2"/>
<dbReference type="PANTHER" id="PTHR12835">
    <property type="entry name" value="BIOTIN PROTEIN LIGASE"/>
    <property type="match status" value="1"/>
</dbReference>
<dbReference type="NCBIfam" id="TIGR00121">
    <property type="entry name" value="birA_ligase"/>
    <property type="match status" value="1"/>
</dbReference>
<dbReference type="InterPro" id="IPR004143">
    <property type="entry name" value="BPL_LPL_catalytic"/>
</dbReference>
<dbReference type="InterPro" id="IPR004408">
    <property type="entry name" value="Biotin_CoA_COase_ligase"/>
</dbReference>
<accession>A0A2P2DG69</accession>
<dbReference type="AlphaFoldDB" id="A0A2P2DG69"/>
<dbReference type="Pfam" id="PF02237">
    <property type="entry name" value="BPL_C"/>
    <property type="match status" value="1"/>
</dbReference>
<protein>
    <recommendedName>
        <fullName evidence="3">biotin--[biotin carboxyl-carrier protein] ligase</fullName>
        <ecNumber evidence="3">6.3.4.15</ecNumber>
    </recommendedName>
</protein>
<dbReference type="Proteomes" id="UP000245206">
    <property type="component" value="Unassembled WGS sequence"/>
</dbReference>
<dbReference type="EC" id="6.3.4.15" evidence="3"/>
<feature type="domain" description="BPL/LPL catalytic" evidence="6">
    <location>
        <begin position="16"/>
        <end position="138"/>
    </location>
</feature>
<dbReference type="Gene3D" id="3.30.930.10">
    <property type="entry name" value="Bira Bifunctional Protein, Domain 2"/>
    <property type="match status" value="1"/>
</dbReference>
<sequence length="251" mass="28569">MQYRLLKPELGHRLQSVNSTNEWIRNPEVPFGSWVIAEEQTAGKGRGQNIWQSLGEEPLIFSGKIRLSAAEISLPLLSIFISSALLKTILHFFPEREEDTTIKWPNDIYKNEKKVAGILVQSEFINGVYDVVIGIGLNFFGQSVPEDLKEKATFLCDSQIGEGDLERFVNHLVIGINQAVITLLDQSQVLKDLVWIEDHSLLKNKVIETEWDERIVRGRVLGIDEFGFLLIMTETGQKIELMDTSPKFRMI</sequence>
<proteinExistence type="predicted"/>
<dbReference type="PANTHER" id="PTHR12835:SF5">
    <property type="entry name" value="BIOTIN--PROTEIN LIGASE"/>
    <property type="match status" value="1"/>
</dbReference>
<comment type="catalytic activity">
    <reaction evidence="4">
        <text>biotin + L-lysyl-[protein] + ATP = N(6)-biotinyl-L-lysyl-[protein] + AMP + diphosphate + H(+)</text>
        <dbReference type="Rhea" id="RHEA:11756"/>
        <dbReference type="Rhea" id="RHEA-COMP:9752"/>
        <dbReference type="Rhea" id="RHEA-COMP:10505"/>
        <dbReference type="ChEBI" id="CHEBI:15378"/>
        <dbReference type="ChEBI" id="CHEBI:29969"/>
        <dbReference type="ChEBI" id="CHEBI:30616"/>
        <dbReference type="ChEBI" id="CHEBI:33019"/>
        <dbReference type="ChEBI" id="CHEBI:57586"/>
        <dbReference type="ChEBI" id="CHEBI:83144"/>
        <dbReference type="ChEBI" id="CHEBI:456215"/>
        <dbReference type="EC" id="6.3.4.15"/>
    </reaction>
</comment>
<evidence type="ECO:0000259" key="6">
    <source>
        <dbReference type="Pfam" id="PF03099"/>
    </source>
</evidence>
<keyword evidence="8" id="KW-1185">Reference proteome</keyword>
<evidence type="ECO:0000256" key="4">
    <source>
        <dbReference type="ARBA" id="ARBA00047846"/>
    </source>
</evidence>
<dbReference type="GO" id="GO:0005737">
    <property type="term" value="C:cytoplasm"/>
    <property type="evidence" value="ECO:0007669"/>
    <property type="project" value="TreeGrafter"/>
</dbReference>
<dbReference type="SUPFAM" id="SSF55681">
    <property type="entry name" value="Class II aaRS and biotin synthetases"/>
    <property type="match status" value="1"/>
</dbReference>
<evidence type="ECO:0000256" key="3">
    <source>
        <dbReference type="ARBA" id="ARBA00024227"/>
    </source>
</evidence>